<keyword evidence="5" id="KW-1185">Reference proteome</keyword>
<dbReference type="PATRIC" id="fig|1158608.3.peg.2183"/>
<accession>R2QIW7</accession>
<feature type="transmembrane region" description="Helical" evidence="1">
    <location>
        <begin position="178"/>
        <end position="202"/>
    </location>
</feature>
<protein>
    <recommendedName>
        <fullName evidence="6">ABC3 transporter permease protein domain-containing protein</fullName>
    </recommendedName>
</protein>
<dbReference type="EMBL" id="AJAR01000020">
    <property type="protein sequence ID" value="EOH95138.1"/>
    <property type="molecule type" value="Genomic_DNA"/>
</dbReference>
<sequence length="221" mass="25654">MRTIYTLSRIIKGKKKNYMKTFFGILKQTVAMTIINFFFVFSLIFQNSKKHEILISKNKKIDLQSVDTSGELINILSVLEKFFWLSGCLLFVLYILYLSVHINKRFLIDRENMLIKKLNGCNNSILTLEFTINQLFEVPATIFLGLLISSVMVKDMVSILNSFWLFEGVTYDNLSLLSYRFLISLLLPILILFVCVFFISFCNVKILKIGAMNLSHWKGKN</sequence>
<dbReference type="EMBL" id="ASVY01000003">
    <property type="protein sequence ID" value="EOT60537.1"/>
    <property type="molecule type" value="Genomic_DNA"/>
</dbReference>
<dbReference type="AlphaFoldDB" id="R2QIW7"/>
<keyword evidence="1" id="KW-0812">Transmembrane</keyword>
<gene>
    <name evidence="3" type="ORF">I583_03183</name>
    <name evidence="2" type="ORF">UAW_02217</name>
</gene>
<proteinExistence type="predicted"/>
<evidence type="ECO:0000313" key="3">
    <source>
        <dbReference type="EMBL" id="EOT60537.1"/>
    </source>
</evidence>
<name>R2QIW7_9ENTE</name>
<comment type="caution">
    <text evidence="2">The sequence shown here is derived from an EMBL/GenBank/DDBJ whole genome shotgun (WGS) entry which is preliminary data.</text>
</comment>
<feature type="transmembrane region" description="Helical" evidence="1">
    <location>
        <begin position="142"/>
        <end position="166"/>
    </location>
</feature>
<dbReference type="STRING" id="155618.RV06_GL002492"/>
<feature type="transmembrane region" description="Helical" evidence="1">
    <location>
        <begin position="21"/>
        <end position="45"/>
    </location>
</feature>
<dbReference type="Proteomes" id="UP000013858">
    <property type="component" value="Unassembled WGS sequence"/>
</dbReference>
<keyword evidence="1" id="KW-0472">Membrane</keyword>
<evidence type="ECO:0000313" key="4">
    <source>
        <dbReference type="Proteomes" id="UP000013858"/>
    </source>
</evidence>
<reference evidence="2 4" key="1">
    <citation type="submission" date="2013-02" db="EMBL/GenBank/DDBJ databases">
        <title>The Genome Sequence of Enterococcus haemoperoxidus BAA-382.</title>
        <authorList>
            <consortium name="The Broad Institute Genome Sequencing Platform"/>
            <consortium name="The Broad Institute Genome Sequencing Center for Infectious Disease"/>
            <person name="Earl A.M."/>
            <person name="Gilmore M.S."/>
            <person name="Lebreton F."/>
            <person name="Walker B."/>
            <person name="Young S.K."/>
            <person name="Zeng Q."/>
            <person name="Gargeya S."/>
            <person name="Fitzgerald M."/>
            <person name="Haas B."/>
            <person name="Abouelleil A."/>
            <person name="Alvarado L."/>
            <person name="Arachchi H.M."/>
            <person name="Berlin A.M."/>
            <person name="Chapman S.B."/>
            <person name="Dewar J."/>
            <person name="Goldberg J."/>
            <person name="Griggs A."/>
            <person name="Gujja S."/>
            <person name="Hansen M."/>
            <person name="Howarth C."/>
            <person name="Imamovic A."/>
            <person name="Larimer J."/>
            <person name="McCowan C."/>
            <person name="Murphy C."/>
            <person name="Neiman D."/>
            <person name="Pearson M."/>
            <person name="Priest M."/>
            <person name="Roberts A."/>
            <person name="Saif S."/>
            <person name="Shea T."/>
            <person name="Sisk P."/>
            <person name="Sykes S."/>
            <person name="Wortman J."/>
            <person name="Nusbaum C."/>
            <person name="Birren B."/>
        </authorList>
    </citation>
    <scope>NUCLEOTIDE SEQUENCE [LARGE SCALE GENOMIC DNA]</scope>
    <source>
        <strain evidence="2 4">ATCC BAA-382</strain>
    </source>
</reference>
<evidence type="ECO:0000313" key="2">
    <source>
        <dbReference type="EMBL" id="EOH95138.1"/>
    </source>
</evidence>
<evidence type="ECO:0000256" key="1">
    <source>
        <dbReference type="SAM" id="Phobius"/>
    </source>
</evidence>
<organism evidence="2 4">
    <name type="scientific">Enterococcus haemoperoxidus ATCC BAA-382</name>
    <dbReference type="NCBI Taxonomy" id="1158608"/>
    <lineage>
        <taxon>Bacteria</taxon>
        <taxon>Bacillati</taxon>
        <taxon>Bacillota</taxon>
        <taxon>Bacilli</taxon>
        <taxon>Lactobacillales</taxon>
        <taxon>Enterococcaceae</taxon>
        <taxon>Enterococcus</taxon>
    </lineage>
</organism>
<evidence type="ECO:0008006" key="6">
    <source>
        <dbReference type="Google" id="ProtNLM"/>
    </source>
</evidence>
<dbReference type="Proteomes" id="UP000014197">
    <property type="component" value="Unassembled WGS sequence"/>
</dbReference>
<feature type="transmembrane region" description="Helical" evidence="1">
    <location>
        <begin position="82"/>
        <end position="100"/>
    </location>
</feature>
<evidence type="ECO:0000313" key="5">
    <source>
        <dbReference type="Proteomes" id="UP000014197"/>
    </source>
</evidence>
<reference evidence="3 5" key="2">
    <citation type="submission" date="2013-03" db="EMBL/GenBank/DDBJ databases">
        <title>The Genome Sequence of Enterococcus haemoperoxidus BAA-382 (PacBio/Illumina hybrid assembly).</title>
        <authorList>
            <consortium name="The Broad Institute Genomics Platform"/>
            <consortium name="The Broad Institute Genome Sequencing Center for Infectious Disease"/>
            <person name="Earl A."/>
            <person name="Russ C."/>
            <person name="Gilmore M."/>
            <person name="Surin D."/>
            <person name="Walker B."/>
            <person name="Young S."/>
            <person name="Zeng Q."/>
            <person name="Gargeya S."/>
            <person name="Fitzgerald M."/>
            <person name="Haas B."/>
            <person name="Abouelleil A."/>
            <person name="Allen A.W."/>
            <person name="Alvarado L."/>
            <person name="Arachchi H.M."/>
            <person name="Berlin A.M."/>
            <person name="Chapman S.B."/>
            <person name="Gainer-Dewar J."/>
            <person name="Goldberg J."/>
            <person name="Griggs A."/>
            <person name="Gujja S."/>
            <person name="Hansen M."/>
            <person name="Howarth C."/>
            <person name="Imamovic A."/>
            <person name="Ireland A."/>
            <person name="Larimer J."/>
            <person name="McCowan C."/>
            <person name="Murphy C."/>
            <person name="Pearson M."/>
            <person name="Poon T.W."/>
            <person name="Priest M."/>
            <person name="Roberts A."/>
            <person name="Saif S."/>
            <person name="Shea T."/>
            <person name="Sisk P."/>
            <person name="Sykes S."/>
            <person name="Wortman J."/>
            <person name="Nusbaum C."/>
            <person name="Birren B."/>
        </authorList>
    </citation>
    <scope>NUCLEOTIDE SEQUENCE [LARGE SCALE GENOMIC DNA]</scope>
    <source>
        <strain evidence="3 5">ATCC BAA-382</strain>
    </source>
</reference>
<keyword evidence="1" id="KW-1133">Transmembrane helix</keyword>